<organism evidence="2 3">
    <name type="scientific">Mageeibacillus indolicus (strain UPII9-5)</name>
    <name type="common">Clostridiales genomosp. BVAB3 (strain UPII9-5)</name>
    <dbReference type="NCBI Taxonomy" id="699246"/>
    <lineage>
        <taxon>Bacteria</taxon>
        <taxon>Bacillati</taxon>
        <taxon>Bacillota</taxon>
        <taxon>Clostridia</taxon>
        <taxon>Eubacteriales</taxon>
        <taxon>Oscillospiraceae</taxon>
        <taxon>Mageeibacillus</taxon>
    </lineage>
</organism>
<keyword evidence="3" id="KW-1185">Reference proteome</keyword>
<proteinExistence type="predicted"/>
<dbReference type="OrthoDB" id="1711141at2"/>
<dbReference type="EMBL" id="CP001850">
    <property type="protein sequence ID" value="ADC91350.1"/>
    <property type="molecule type" value="Genomic_DNA"/>
</dbReference>
<reference evidence="3" key="1">
    <citation type="submission" date="2009-12" db="EMBL/GenBank/DDBJ databases">
        <title>Sequence of Clostridiales genomosp. BVAB3 str. UPII9-5.</title>
        <authorList>
            <person name="Madupu R."/>
            <person name="Durkin A.S."/>
            <person name="Torralba M."/>
            <person name="Methe B."/>
            <person name="Sutton G.G."/>
            <person name="Strausberg R.L."/>
            <person name="Nelson K.E."/>
        </authorList>
    </citation>
    <scope>NUCLEOTIDE SEQUENCE [LARGE SCALE GENOMIC DNA]</scope>
    <source>
        <strain evidence="3">UPII9-5</strain>
    </source>
</reference>
<name>D3R0C2_MAGIU</name>
<keyword evidence="1" id="KW-1133">Transmembrane helix</keyword>
<sequence length="413" mass="46878">MPLGVFTYEFNHLQYIPVIKRMYETGSIDEIKAYAGFSQIERFQHELETLQRFGLHKELDIRLPAGQKHESGLKSTDGKAEVIISASNAKVKETYRDERNRKCYQRTIHNAFVESFAYRTDKVLIGGQSGEQTASPRCLNCGARLDAEGENYFCPYCRTRYQAEAYHYLLTRFFIEGALRNMRYVFLVLLIPLAIAISQVKGLITQAQVNSISTFFGVVFSIVIILAMLRSFGAYFRHSTVIQKIRQHDPRFSVEIFTMRLIDLLTGQPETALAAWGVLHSAGNGSDHGSGGAGECPIGVIFKNVQHLTFRTYRHDGDLEIVECVGKVDALFLSRAGKRVHIEEKRKKMSVCLARRYGTVTPLHYMPDQFTCANCGAHQVVEQAGDQVCRFCHTRIPMVNLDWVLCTQEKRVI</sequence>
<keyword evidence="1" id="KW-0472">Membrane</keyword>
<dbReference type="AlphaFoldDB" id="D3R0C2"/>
<gene>
    <name evidence="2" type="ordered locus">HMPREF0868_0291</name>
</gene>
<accession>D3R0C2</accession>
<feature type="transmembrane region" description="Helical" evidence="1">
    <location>
        <begin position="182"/>
        <end position="200"/>
    </location>
</feature>
<evidence type="ECO:0000256" key="1">
    <source>
        <dbReference type="SAM" id="Phobius"/>
    </source>
</evidence>
<dbReference type="Proteomes" id="UP000008234">
    <property type="component" value="Chromosome"/>
</dbReference>
<dbReference type="HOGENOM" id="CLU_665340_0_0_9"/>
<dbReference type="RefSeq" id="WP_012993988.1">
    <property type="nucleotide sequence ID" value="NC_013895.2"/>
</dbReference>
<protein>
    <submittedName>
        <fullName evidence="2">Uncharacterized protein</fullName>
    </submittedName>
</protein>
<dbReference type="KEGG" id="clo:HMPREF0868_0291"/>
<feature type="transmembrane region" description="Helical" evidence="1">
    <location>
        <begin position="212"/>
        <end position="236"/>
    </location>
</feature>
<keyword evidence="1" id="KW-0812">Transmembrane</keyword>
<evidence type="ECO:0000313" key="2">
    <source>
        <dbReference type="EMBL" id="ADC91350.1"/>
    </source>
</evidence>
<evidence type="ECO:0000313" key="3">
    <source>
        <dbReference type="Proteomes" id="UP000008234"/>
    </source>
</evidence>